<evidence type="ECO:0008006" key="4">
    <source>
        <dbReference type="Google" id="ProtNLM"/>
    </source>
</evidence>
<dbReference type="AlphaFoldDB" id="A0A1G9XA14"/>
<keyword evidence="1" id="KW-1133">Transmembrane helix</keyword>
<keyword evidence="1" id="KW-0812">Transmembrane</keyword>
<dbReference type="RefSeq" id="WP_091650769.1">
    <property type="nucleotide sequence ID" value="NZ_FNHQ01000017.1"/>
</dbReference>
<keyword evidence="3" id="KW-1185">Reference proteome</keyword>
<dbReference type="Proteomes" id="UP000199309">
    <property type="component" value="Unassembled WGS sequence"/>
</dbReference>
<protein>
    <recommendedName>
        <fullName evidence="4">DUF2953 domain-containing protein</fullName>
    </recommendedName>
</protein>
<name>A0A1G9XA14_9FIRM</name>
<evidence type="ECO:0000256" key="1">
    <source>
        <dbReference type="SAM" id="Phobius"/>
    </source>
</evidence>
<gene>
    <name evidence="2" type="ORF">SAMN05660299_01776</name>
</gene>
<dbReference type="STRING" id="349095.SAMN05660299_01776"/>
<sequence>MNGLTIIPVLFFMLLIICLCIPVVYESRIYIHNPFHFNWKVHWLGHALYCELDYQYGKPLQTILYIRWHTCKSAVSTPPSKSSDTADSIQNDAQSVWHKLEQESRQTTYEKIKISNKNTLPPKEKPPISWWRPYVLNEPFIETGTAYLLQILRHSRMRSFYLKGSLGFPEPYETGIFAGILYAAIPSNINELRFNFVEEEYDCQGYAAGRVYPAVLLTYSINFILSKPVRLFLFHWLKKGREHSHG</sequence>
<keyword evidence="1" id="KW-0472">Membrane</keyword>
<feature type="transmembrane region" description="Helical" evidence="1">
    <location>
        <begin position="6"/>
        <end position="25"/>
    </location>
</feature>
<dbReference type="EMBL" id="FNHQ01000017">
    <property type="protein sequence ID" value="SDM93155.1"/>
    <property type="molecule type" value="Genomic_DNA"/>
</dbReference>
<reference evidence="2 3" key="1">
    <citation type="submission" date="2016-10" db="EMBL/GenBank/DDBJ databases">
        <authorList>
            <person name="de Groot N.N."/>
        </authorList>
    </citation>
    <scope>NUCLEOTIDE SEQUENCE [LARGE SCALE GENOMIC DNA]</scope>
    <source>
        <strain evidence="2 3">DSM 16981</strain>
    </source>
</reference>
<dbReference type="OrthoDB" id="1623507at2"/>
<organism evidence="2 3">
    <name type="scientific">Megasphaera paucivorans</name>
    <dbReference type="NCBI Taxonomy" id="349095"/>
    <lineage>
        <taxon>Bacteria</taxon>
        <taxon>Bacillati</taxon>
        <taxon>Bacillota</taxon>
        <taxon>Negativicutes</taxon>
        <taxon>Veillonellales</taxon>
        <taxon>Veillonellaceae</taxon>
        <taxon>Megasphaera</taxon>
    </lineage>
</organism>
<evidence type="ECO:0000313" key="3">
    <source>
        <dbReference type="Proteomes" id="UP000199309"/>
    </source>
</evidence>
<evidence type="ECO:0000313" key="2">
    <source>
        <dbReference type="EMBL" id="SDM93155.1"/>
    </source>
</evidence>
<proteinExistence type="predicted"/>
<accession>A0A1G9XA14</accession>